<dbReference type="Pfam" id="PF07715">
    <property type="entry name" value="Plug"/>
    <property type="match status" value="1"/>
</dbReference>
<keyword evidence="5 9" id="KW-0798">TonB box</keyword>
<evidence type="ECO:0000256" key="9">
    <source>
        <dbReference type="RuleBase" id="RU003357"/>
    </source>
</evidence>
<feature type="chain" id="PRO_5040832778" evidence="10">
    <location>
        <begin position="32"/>
        <end position="795"/>
    </location>
</feature>
<dbReference type="Gene3D" id="2.170.130.10">
    <property type="entry name" value="TonB-dependent receptor, plug domain"/>
    <property type="match status" value="1"/>
</dbReference>
<sequence length="795" mass="86715">MNKPLGPVVRHTCVGISAVPLLLLASAPALADDQMVEEEMVVVAATPVGGAGVSEEQLIAPVQTKTAMDMKNSGATGLADYLRDNMASVSVNEAVSNPWQPDVQYRGFTASPLLGLPQGMSVYMNGTRVNEPFGDTVNWDLLLLDAVQSMDLHSGSNPVFGQNTLGGALAMRLKNGFDYEGSEVEVGGGSFGYRQIQAQTGGNNGEWGYYLLANREQDDGWRKYSDSEVQQLLSVLSWRGDDTDLNLTTMLDNNRLIGNGAAPQELMEIEGRSAVYTHPDETRNQLGYIALDGQHWVSDDVQLSGNVYFRSNRIRTINGDDSDYEECDANGFETLCESDDDTGALEPVAFRGYDEELTLDEINDLNGTDLDSDELDGTLNRSRTNQKSMGFALQSAFSQPVGDRDNLLVAGVSVDRANIRFRSGTEFGVLRNDSASDDRGVSASGLYDAESEVALNARVTHIGLFVTDTLSVTDALSVTAGGRFNTTHILMDDQIEDGEGSLNGDHRFSRFNPQAGTTYRWSDDLSGYLSYSEASRAPSPAELSCADPDDPCKLPNGFVADPPLKQVVTRSVETGLRGSEVWGGHDWRWNAGAFHATNHNDILFQQAGGLTSEGYFSNVGKTRRIGTELSLNGDLGKVNVGAAWTWMRATFETPFVSFSPNNPLGGDRQVEAGDRIPGLPEHNLKLMADWQMTERFNLGGDVQYRSSQYFRGDEANENPQLAGYGLVNLRARYQATAALELYARVNNLFDREYATFGMYGESDEVLGDIYPGFDDERFVSPGAPRTVRMGASLKF</sequence>
<evidence type="ECO:0000256" key="1">
    <source>
        <dbReference type="ARBA" id="ARBA00004571"/>
    </source>
</evidence>
<evidence type="ECO:0000256" key="10">
    <source>
        <dbReference type="SAM" id="SignalP"/>
    </source>
</evidence>
<evidence type="ECO:0000259" key="11">
    <source>
        <dbReference type="Pfam" id="PF00593"/>
    </source>
</evidence>
<dbReference type="PANTHER" id="PTHR30069">
    <property type="entry name" value="TONB-DEPENDENT OUTER MEMBRANE RECEPTOR"/>
    <property type="match status" value="1"/>
</dbReference>
<keyword evidence="13" id="KW-0675">Receptor</keyword>
<dbReference type="AlphaFoldDB" id="A0A9X3IRC4"/>
<dbReference type="PANTHER" id="PTHR30069:SF39">
    <property type="entry name" value="BLL6183 PROTEIN"/>
    <property type="match status" value="1"/>
</dbReference>
<evidence type="ECO:0000259" key="12">
    <source>
        <dbReference type="Pfam" id="PF07715"/>
    </source>
</evidence>
<evidence type="ECO:0000256" key="3">
    <source>
        <dbReference type="ARBA" id="ARBA00022452"/>
    </source>
</evidence>
<proteinExistence type="inferred from homology"/>
<evidence type="ECO:0000313" key="14">
    <source>
        <dbReference type="Proteomes" id="UP001150830"/>
    </source>
</evidence>
<accession>A0A9X3IRC4</accession>
<evidence type="ECO:0000313" key="13">
    <source>
        <dbReference type="EMBL" id="MCY0963684.1"/>
    </source>
</evidence>
<keyword evidence="14" id="KW-1185">Reference proteome</keyword>
<keyword evidence="4 8" id="KW-0812">Transmembrane</keyword>
<evidence type="ECO:0000256" key="4">
    <source>
        <dbReference type="ARBA" id="ARBA00022692"/>
    </source>
</evidence>
<feature type="domain" description="TonB-dependent receptor plug" evidence="12">
    <location>
        <begin position="58"/>
        <end position="168"/>
    </location>
</feature>
<comment type="subcellular location">
    <subcellularLocation>
        <location evidence="1 8">Cell outer membrane</location>
        <topology evidence="1 8">Multi-pass membrane protein</topology>
    </subcellularLocation>
</comment>
<keyword evidence="2 8" id="KW-0813">Transport</keyword>
<dbReference type="InterPro" id="IPR000531">
    <property type="entry name" value="Beta-barrel_TonB"/>
</dbReference>
<dbReference type="RefSeq" id="WP_283171901.1">
    <property type="nucleotide sequence ID" value="NZ_JAPNOA010000003.1"/>
</dbReference>
<feature type="domain" description="TonB-dependent receptor-like beta-barrel" evidence="11">
    <location>
        <begin position="236"/>
        <end position="748"/>
    </location>
</feature>
<gene>
    <name evidence="13" type="ORF">OUO13_00580</name>
</gene>
<dbReference type="GO" id="GO:0009279">
    <property type="term" value="C:cell outer membrane"/>
    <property type="evidence" value="ECO:0007669"/>
    <property type="project" value="UniProtKB-SubCell"/>
</dbReference>
<keyword evidence="10" id="KW-0732">Signal</keyword>
<dbReference type="GO" id="GO:0015344">
    <property type="term" value="F:siderophore uptake transmembrane transporter activity"/>
    <property type="evidence" value="ECO:0007669"/>
    <property type="project" value="TreeGrafter"/>
</dbReference>
<reference evidence="13" key="1">
    <citation type="submission" date="2022-11" db="EMBL/GenBank/DDBJ databases">
        <title>Parathalassolutuus dongxingensis gen. nov., sp. nov., a novel member of family Oceanospirillaceae isolated from a coastal shrimp pond in Guangxi, China.</title>
        <authorList>
            <person name="Chen H."/>
        </authorList>
    </citation>
    <scope>NUCLEOTIDE SEQUENCE</scope>
    <source>
        <strain evidence="13">G-43</strain>
    </source>
</reference>
<dbReference type="SUPFAM" id="SSF56935">
    <property type="entry name" value="Porins"/>
    <property type="match status" value="1"/>
</dbReference>
<evidence type="ECO:0000256" key="7">
    <source>
        <dbReference type="ARBA" id="ARBA00023237"/>
    </source>
</evidence>
<protein>
    <submittedName>
        <fullName evidence="13">TonB-dependent receptor</fullName>
    </submittedName>
</protein>
<dbReference type="EMBL" id="JAPNOA010000003">
    <property type="protein sequence ID" value="MCY0963684.1"/>
    <property type="molecule type" value="Genomic_DNA"/>
</dbReference>
<dbReference type="InterPro" id="IPR039426">
    <property type="entry name" value="TonB-dep_rcpt-like"/>
</dbReference>
<dbReference type="InterPro" id="IPR012910">
    <property type="entry name" value="Plug_dom"/>
</dbReference>
<dbReference type="InterPro" id="IPR036942">
    <property type="entry name" value="Beta-barrel_TonB_sf"/>
</dbReference>
<dbReference type="GO" id="GO:0044718">
    <property type="term" value="P:siderophore transmembrane transport"/>
    <property type="evidence" value="ECO:0007669"/>
    <property type="project" value="TreeGrafter"/>
</dbReference>
<evidence type="ECO:0000256" key="8">
    <source>
        <dbReference type="PROSITE-ProRule" id="PRU01360"/>
    </source>
</evidence>
<dbReference type="Pfam" id="PF00593">
    <property type="entry name" value="TonB_dep_Rec_b-barrel"/>
    <property type="match status" value="1"/>
</dbReference>
<comment type="similarity">
    <text evidence="8 9">Belongs to the TonB-dependent receptor family.</text>
</comment>
<organism evidence="13 14">
    <name type="scientific">Parathalassolituus penaei</name>
    <dbReference type="NCBI Taxonomy" id="2997323"/>
    <lineage>
        <taxon>Bacteria</taxon>
        <taxon>Pseudomonadati</taxon>
        <taxon>Pseudomonadota</taxon>
        <taxon>Gammaproteobacteria</taxon>
        <taxon>Oceanospirillales</taxon>
        <taxon>Oceanospirillaceae</taxon>
        <taxon>Parathalassolituus</taxon>
    </lineage>
</organism>
<keyword evidence="3 8" id="KW-1134">Transmembrane beta strand</keyword>
<dbReference type="PROSITE" id="PS52016">
    <property type="entry name" value="TONB_DEPENDENT_REC_3"/>
    <property type="match status" value="1"/>
</dbReference>
<keyword evidence="6 8" id="KW-0472">Membrane</keyword>
<keyword evidence="7 8" id="KW-0998">Cell outer membrane</keyword>
<dbReference type="Proteomes" id="UP001150830">
    <property type="component" value="Unassembled WGS sequence"/>
</dbReference>
<comment type="caution">
    <text evidence="13">The sequence shown here is derived from an EMBL/GenBank/DDBJ whole genome shotgun (WGS) entry which is preliminary data.</text>
</comment>
<feature type="signal peptide" evidence="10">
    <location>
        <begin position="1"/>
        <end position="31"/>
    </location>
</feature>
<name>A0A9X3IRC4_9GAMM</name>
<evidence type="ECO:0000256" key="6">
    <source>
        <dbReference type="ARBA" id="ARBA00023136"/>
    </source>
</evidence>
<evidence type="ECO:0000256" key="5">
    <source>
        <dbReference type="ARBA" id="ARBA00023077"/>
    </source>
</evidence>
<dbReference type="Gene3D" id="2.40.170.20">
    <property type="entry name" value="TonB-dependent receptor, beta-barrel domain"/>
    <property type="match status" value="1"/>
</dbReference>
<dbReference type="InterPro" id="IPR037066">
    <property type="entry name" value="Plug_dom_sf"/>
</dbReference>
<evidence type="ECO:0000256" key="2">
    <source>
        <dbReference type="ARBA" id="ARBA00022448"/>
    </source>
</evidence>